<dbReference type="GO" id="GO:0006799">
    <property type="term" value="P:polyphosphate biosynthetic process"/>
    <property type="evidence" value="ECO:0007669"/>
    <property type="project" value="UniProtKB-UniRule"/>
</dbReference>
<feature type="domain" description="Polyphosphate kinase middle" evidence="11">
    <location>
        <begin position="118"/>
        <end position="303"/>
    </location>
</feature>
<dbReference type="KEGG" id="sod:Sant_P0290"/>
<feature type="binding site" evidence="8">
    <location>
        <position position="562"/>
    </location>
    <ligand>
        <name>ATP</name>
        <dbReference type="ChEBI" id="CHEBI:30616"/>
    </ligand>
</feature>
<evidence type="ECO:0000259" key="11">
    <source>
        <dbReference type="Pfam" id="PF02503"/>
    </source>
</evidence>
<evidence type="ECO:0000259" key="13">
    <source>
        <dbReference type="Pfam" id="PF13090"/>
    </source>
</evidence>
<feature type="binding site" evidence="8">
    <location>
        <position position="44"/>
    </location>
    <ligand>
        <name>ATP</name>
        <dbReference type="ChEBI" id="CHEBI:30616"/>
    </ligand>
</feature>
<evidence type="ECO:0000256" key="5">
    <source>
        <dbReference type="ARBA" id="ARBA00022777"/>
    </source>
</evidence>
<feature type="region of interest" description="Disordered" evidence="10">
    <location>
        <begin position="699"/>
        <end position="722"/>
    </location>
</feature>
<dbReference type="NCBIfam" id="TIGR03705">
    <property type="entry name" value="poly_P_kin"/>
    <property type="match status" value="1"/>
</dbReference>
<evidence type="ECO:0000256" key="3">
    <source>
        <dbReference type="ARBA" id="ARBA00022723"/>
    </source>
</evidence>
<proteinExistence type="inferred from homology"/>
<dbReference type="InterPro" id="IPR024953">
    <property type="entry name" value="PP_kinase_middle"/>
</dbReference>
<dbReference type="GO" id="GO:0046872">
    <property type="term" value="F:metal ion binding"/>
    <property type="evidence" value="ECO:0007669"/>
    <property type="project" value="UniProtKB-KW"/>
</dbReference>
<dbReference type="InterPro" id="IPR025200">
    <property type="entry name" value="PPK_C_dom2"/>
</dbReference>
<dbReference type="Pfam" id="PF02503">
    <property type="entry name" value="PP_kinase"/>
    <property type="match status" value="1"/>
</dbReference>
<geneLocation type="plasmid" evidence="15 16">
    <name>pHS1</name>
</geneLocation>
<dbReference type="PANTHER" id="PTHR30218">
    <property type="entry name" value="POLYPHOSPHATE KINASE"/>
    <property type="match status" value="1"/>
</dbReference>
<protein>
    <recommendedName>
        <fullName evidence="8 9">Polyphosphate kinase</fullName>
        <ecNumber evidence="8 9">2.7.4.1</ecNumber>
    </recommendedName>
    <alternativeName>
        <fullName evidence="8">ATP-polyphosphate phosphotransferase</fullName>
    </alternativeName>
    <alternativeName>
        <fullName evidence="8">Polyphosphoric acid kinase</fullName>
    </alternativeName>
</protein>
<comment type="cofactor">
    <cofactor evidence="8">
        <name>Mg(2+)</name>
        <dbReference type="ChEBI" id="CHEBI:18420"/>
    </cofactor>
</comment>
<dbReference type="NCBIfam" id="NF003917">
    <property type="entry name" value="PRK05443.1-1"/>
    <property type="match status" value="1"/>
</dbReference>
<evidence type="ECO:0000313" key="16">
    <source>
        <dbReference type="Proteomes" id="UP000019028"/>
    </source>
</evidence>
<keyword evidence="16" id="KW-1185">Reference proteome</keyword>
<name>W0HZR9_9GAMM</name>
<feature type="binding site" evidence="8">
    <location>
        <position position="373"/>
    </location>
    <ligand>
        <name>Mg(2+)</name>
        <dbReference type="ChEBI" id="CHEBI:18420"/>
    </ligand>
</feature>
<keyword evidence="7 8" id="KW-0460">Magnesium</keyword>
<comment type="PTM">
    <text evidence="8 9">An intermediate of this reaction is the autophosphorylated ppk in which a phosphate is covalently linked to a histidine residue through a N-P bond.</text>
</comment>
<evidence type="ECO:0000256" key="6">
    <source>
        <dbReference type="ARBA" id="ARBA00022840"/>
    </source>
</evidence>
<evidence type="ECO:0000256" key="8">
    <source>
        <dbReference type="HAMAP-Rule" id="MF_00347"/>
    </source>
</evidence>
<keyword evidence="4 8" id="KW-0547">Nucleotide-binding</keyword>
<comment type="similarity">
    <text evidence="8 9">Belongs to the polyphosphate kinase 1 (PPK1) family.</text>
</comment>
<accession>W0HZR9</accession>
<feature type="active site" description="Phosphohistidine intermediate" evidence="8">
    <location>
        <position position="433"/>
    </location>
</feature>
<keyword evidence="6 8" id="KW-0067">ATP-binding</keyword>
<dbReference type="Pfam" id="PF17941">
    <property type="entry name" value="PP_kinase_C_1"/>
    <property type="match status" value="1"/>
</dbReference>
<dbReference type="PATRIC" id="fig|1239307.3.peg.4846"/>
<keyword evidence="15" id="KW-0614">Plasmid</keyword>
<comment type="catalytic activity">
    <reaction evidence="8 9">
        <text>[phosphate](n) + ATP = [phosphate](n+1) + ADP</text>
        <dbReference type="Rhea" id="RHEA:19573"/>
        <dbReference type="Rhea" id="RHEA-COMP:9859"/>
        <dbReference type="Rhea" id="RHEA-COMP:14280"/>
        <dbReference type="ChEBI" id="CHEBI:16838"/>
        <dbReference type="ChEBI" id="CHEBI:30616"/>
        <dbReference type="ChEBI" id="CHEBI:456216"/>
        <dbReference type="EC" id="2.7.4.1"/>
    </reaction>
</comment>
<keyword evidence="3 8" id="KW-0479">Metal-binding</keyword>
<dbReference type="PANTHER" id="PTHR30218:SF0">
    <property type="entry name" value="POLYPHOSPHATE KINASE"/>
    <property type="match status" value="1"/>
</dbReference>
<dbReference type="InterPro" id="IPR041108">
    <property type="entry name" value="PP_kinase_C_1"/>
</dbReference>
<dbReference type="Pfam" id="PF13089">
    <property type="entry name" value="PP_kinase_N"/>
    <property type="match status" value="1"/>
</dbReference>
<dbReference type="GO" id="GO:0005524">
    <property type="term" value="F:ATP binding"/>
    <property type="evidence" value="ECO:0007669"/>
    <property type="project" value="UniProtKB-KW"/>
</dbReference>
<dbReference type="InterPro" id="IPR025198">
    <property type="entry name" value="PPK_N_dom"/>
</dbReference>
<dbReference type="OrthoDB" id="9761456at2"/>
<dbReference type="FunFam" id="3.30.870.10:FF:000001">
    <property type="entry name" value="Polyphosphate kinase"/>
    <property type="match status" value="1"/>
</dbReference>
<dbReference type="AlphaFoldDB" id="W0HZR9"/>
<feature type="binding site" evidence="8">
    <location>
        <position position="590"/>
    </location>
    <ligand>
        <name>ATP</name>
        <dbReference type="ChEBI" id="CHEBI:30616"/>
    </ligand>
</feature>
<dbReference type="PIRSF" id="PIRSF015589">
    <property type="entry name" value="PP_kinase"/>
    <property type="match status" value="1"/>
</dbReference>
<feature type="binding site" evidence="8">
    <location>
        <position position="466"/>
    </location>
    <ligand>
        <name>ATP</name>
        <dbReference type="ChEBI" id="CHEBI:30616"/>
    </ligand>
</feature>
<feature type="domain" description="Polyphosphate kinase N-terminal" evidence="12">
    <location>
        <begin position="6"/>
        <end position="108"/>
    </location>
</feature>
<sequence>MHSERYVDKELSWLAFNERVLQEAEDVTNPLVERIRFLGIYSSNRDEFYKIRFADLRRNLLISAAQGKDEGYRRLLAEVKHKIAKNNEKFDSLYHDLLRELARNQIFLLNERQLSEPQQHWLRDYFQQTLRPLVRPILIDQDTNLVTFLRDDSTYLVVKMTRDEAVNYALLEIPSDRTPRFITLPADSGSRRRKPLIILDNVIRLCLNDIFDPFFDYDDIHAWSMKMTRDAEFDLSFEMDTSLPDLMSSGLKQRLKAEPVRLSYQRDMPADMLAMLLDKLGIEDHDSVIAGARYHNFRDFLKFPHMGKSRLINKPLPALAHPHFAGYRNVFDAISARDILLYYPYHTFKHTLEILRQASFDPHVLAIRINIYRVAKQSRVIESMIHAACNGKKVTVVVELQARFDEEANIEWSRRLKNAGVHVIFSIPGLKIHSKLFLISRLEEGKLVRYAHIGTGNFNESTAKLYTDYALLTKDPRITGEIRQVFNFIENPYRPVSFHWLLVAPLNMRKGLYRLIDAEMAAAKTGAAGHIKLKLNNLVDQGLIEELYAASAVGVSVCLLVRGMCSLVPGVPGVSENIKVISILDRFLEHDRVYLFGNQGHPRVFISSADWMTRNVDHRIEVSVELLDNDIRQQVIAVLDLLFSDTVKARVVDQAMSNRYVTRGRRRKTRGQLAVYHYLAEWPQAARAPSVLPAMPATSSVVVPPDADDTPSAARRRRGQGG</sequence>
<evidence type="ECO:0000313" key="15">
    <source>
        <dbReference type="EMBL" id="AHF79326.1"/>
    </source>
</evidence>
<feature type="domain" description="Polyphosphate kinase C-terminal" evidence="13">
    <location>
        <begin position="501"/>
        <end position="672"/>
    </location>
</feature>
<dbReference type="Gene3D" id="3.30.870.10">
    <property type="entry name" value="Endonuclease Chain A"/>
    <property type="match status" value="2"/>
</dbReference>
<dbReference type="HAMAP" id="MF_00347">
    <property type="entry name" value="Polyphosphate_kinase"/>
    <property type="match status" value="1"/>
</dbReference>
<feature type="binding site" evidence="8">
    <location>
        <position position="403"/>
    </location>
    <ligand>
        <name>Mg(2+)</name>
        <dbReference type="ChEBI" id="CHEBI:18420"/>
    </ligand>
</feature>
<dbReference type="EMBL" id="CP006570">
    <property type="protein sequence ID" value="AHF79326.1"/>
    <property type="molecule type" value="Genomic_DNA"/>
</dbReference>
<evidence type="ECO:0000256" key="2">
    <source>
        <dbReference type="ARBA" id="ARBA00022679"/>
    </source>
</evidence>
<dbReference type="InterPro" id="IPR036832">
    <property type="entry name" value="PPK_N_dom_sf"/>
</dbReference>
<dbReference type="SUPFAM" id="SSF143724">
    <property type="entry name" value="PHP14-like"/>
    <property type="match status" value="1"/>
</dbReference>
<evidence type="ECO:0000256" key="4">
    <source>
        <dbReference type="ARBA" id="ARBA00022741"/>
    </source>
</evidence>
<dbReference type="Gene3D" id="1.20.58.310">
    <property type="entry name" value="Polyphosphate kinase N-terminal domain"/>
    <property type="match status" value="1"/>
</dbReference>
<dbReference type="GO" id="GO:0009358">
    <property type="term" value="C:polyphosphate kinase complex"/>
    <property type="evidence" value="ECO:0007669"/>
    <property type="project" value="InterPro"/>
</dbReference>
<dbReference type="Pfam" id="PF13090">
    <property type="entry name" value="PP_kinase_C"/>
    <property type="match status" value="1"/>
</dbReference>
<evidence type="ECO:0000259" key="14">
    <source>
        <dbReference type="Pfam" id="PF17941"/>
    </source>
</evidence>
<dbReference type="SUPFAM" id="SSF140356">
    <property type="entry name" value="PPK N-terminal domain-like"/>
    <property type="match status" value="1"/>
</dbReference>
<evidence type="ECO:0000259" key="12">
    <source>
        <dbReference type="Pfam" id="PF13089"/>
    </source>
</evidence>
<dbReference type="EC" id="2.7.4.1" evidence="8 9"/>
<dbReference type="InterPro" id="IPR036830">
    <property type="entry name" value="PP_kinase_middle_dom_sf"/>
</dbReference>
<dbReference type="CDD" id="cd09164">
    <property type="entry name" value="PLDc_EcPPK1_C1_like"/>
    <property type="match status" value="1"/>
</dbReference>
<comment type="function">
    <text evidence="8 9">Catalyzes the reversible transfer of the terminal phosphate of ATP to form a long-chain polyphosphate (polyP).</text>
</comment>
<dbReference type="Proteomes" id="UP000019028">
    <property type="component" value="Plasmid pHS1"/>
</dbReference>
<reference evidence="15 16" key="1">
    <citation type="journal article" date="2014" name="Genome Biol. Evol.">
        <title>Genome degeneration and adaptation in a nascent stage of symbiosis.</title>
        <authorList>
            <person name="Oakeson K.F."/>
            <person name="Gil R."/>
            <person name="Clayton A.L."/>
            <person name="Dunn D.M."/>
            <person name="von Niederhausern A.C."/>
            <person name="Hamil C."/>
            <person name="Aoyagi A."/>
            <person name="Duval B."/>
            <person name="Baca A."/>
            <person name="Silva F.J."/>
            <person name="Vallier A."/>
            <person name="Jackson D.G."/>
            <person name="Latorre A."/>
            <person name="Weiss R.B."/>
            <person name="Heddi A."/>
            <person name="Moya A."/>
            <person name="Dale C."/>
        </authorList>
    </citation>
    <scope>NUCLEOTIDE SEQUENCE [LARGE SCALE GENOMIC DNA]</scope>
    <source>
        <strain evidence="15 16">HS1</strain>
        <plasmid evidence="16">Plasmid pHS1</plasmid>
    </source>
</reference>
<keyword evidence="1 8" id="KW-0597">Phosphoprotein</keyword>
<keyword evidence="2 8" id="KW-0808">Transferase</keyword>
<evidence type="ECO:0000256" key="7">
    <source>
        <dbReference type="ARBA" id="ARBA00022842"/>
    </source>
</evidence>
<dbReference type="Gene3D" id="3.30.1840.10">
    <property type="entry name" value="Polyphosphate kinase middle domain"/>
    <property type="match status" value="1"/>
</dbReference>
<feature type="domain" description="Polyphosphate kinase C-terminal" evidence="14">
    <location>
        <begin position="329"/>
        <end position="493"/>
    </location>
</feature>
<evidence type="ECO:0000256" key="9">
    <source>
        <dbReference type="RuleBase" id="RU003800"/>
    </source>
</evidence>
<dbReference type="GO" id="GO:0008976">
    <property type="term" value="F:polyphosphate kinase activity"/>
    <property type="evidence" value="ECO:0007669"/>
    <property type="project" value="UniProtKB-UniRule"/>
</dbReference>
<dbReference type="InterPro" id="IPR003414">
    <property type="entry name" value="PP_kinase"/>
</dbReference>
<gene>
    <name evidence="8" type="primary">ppk</name>
    <name evidence="15" type="synonym">ppk2</name>
    <name evidence="15" type="ORF">Sant_P0290</name>
</gene>
<evidence type="ECO:0000256" key="1">
    <source>
        <dbReference type="ARBA" id="ARBA00022553"/>
    </source>
</evidence>
<organism evidence="15 16">
    <name type="scientific">Sodalis praecaptivus</name>
    <dbReference type="NCBI Taxonomy" id="1239307"/>
    <lineage>
        <taxon>Bacteria</taxon>
        <taxon>Pseudomonadati</taxon>
        <taxon>Pseudomonadota</taxon>
        <taxon>Gammaproteobacteria</taxon>
        <taxon>Enterobacterales</taxon>
        <taxon>Bruguierivoracaceae</taxon>
        <taxon>Sodalis</taxon>
    </lineage>
</organism>
<dbReference type="HOGENOM" id="CLU_009678_6_1_6"/>
<dbReference type="SUPFAM" id="SSF56024">
    <property type="entry name" value="Phospholipase D/nuclease"/>
    <property type="match status" value="2"/>
</dbReference>
<evidence type="ECO:0000256" key="10">
    <source>
        <dbReference type="SAM" id="MobiDB-lite"/>
    </source>
</evidence>
<keyword evidence="5 8" id="KW-0418">Kinase</keyword>